<dbReference type="InterPro" id="IPR029065">
    <property type="entry name" value="Enolase_C-like"/>
</dbReference>
<feature type="non-terminal residue" evidence="5">
    <location>
        <position position="1"/>
    </location>
</feature>
<gene>
    <name evidence="5" type="ORF">S01H1_12866</name>
</gene>
<proteinExistence type="predicted"/>
<evidence type="ECO:0000256" key="1">
    <source>
        <dbReference type="ARBA" id="ARBA00001946"/>
    </source>
</evidence>
<keyword evidence="3" id="KW-0460">Magnesium</keyword>
<dbReference type="GO" id="GO:0016836">
    <property type="term" value="F:hydro-lyase activity"/>
    <property type="evidence" value="ECO:0007669"/>
    <property type="project" value="TreeGrafter"/>
</dbReference>
<evidence type="ECO:0000313" key="5">
    <source>
        <dbReference type="EMBL" id="GAF71208.1"/>
    </source>
</evidence>
<dbReference type="EMBL" id="BARS01006616">
    <property type="protein sequence ID" value="GAF71208.1"/>
    <property type="molecule type" value="Genomic_DNA"/>
</dbReference>
<feature type="domain" description="Enolase C-terminal" evidence="4">
    <location>
        <begin position="1"/>
        <end position="104"/>
    </location>
</feature>
<dbReference type="Gene3D" id="3.20.20.120">
    <property type="entry name" value="Enolase-like C-terminal domain"/>
    <property type="match status" value="1"/>
</dbReference>
<comment type="cofactor">
    <cofactor evidence="1">
        <name>Mg(2+)</name>
        <dbReference type="ChEBI" id="CHEBI:18420"/>
    </cofactor>
</comment>
<accession>X0RQZ6</accession>
<keyword evidence="2" id="KW-0479">Metal-binding</keyword>
<evidence type="ECO:0000256" key="3">
    <source>
        <dbReference type="ARBA" id="ARBA00022842"/>
    </source>
</evidence>
<dbReference type="InterPro" id="IPR036849">
    <property type="entry name" value="Enolase-like_C_sf"/>
</dbReference>
<evidence type="ECO:0000259" key="4">
    <source>
        <dbReference type="Pfam" id="PF13378"/>
    </source>
</evidence>
<organism evidence="5">
    <name type="scientific">marine sediment metagenome</name>
    <dbReference type="NCBI Taxonomy" id="412755"/>
    <lineage>
        <taxon>unclassified sequences</taxon>
        <taxon>metagenomes</taxon>
        <taxon>ecological metagenomes</taxon>
    </lineage>
</organism>
<dbReference type="AlphaFoldDB" id="X0RQZ6"/>
<evidence type="ECO:0000256" key="2">
    <source>
        <dbReference type="ARBA" id="ARBA00022723"/>
    </source>
</evidence>
<dbReference type="SUPFAM" id="SSF51604">
    <property type="entry name" value="Enolase C-terminal domain-like"/>
    <property type="match status" value="1"/>
</dbReference>
<dbReference type="GO" id="GO:0016052">
    <property type="term" value="P:carbohydrate catabolic process"/>
    <property type="evidence" value="ECO:0007669"/>
    <property type="project" value="TreeGrafter"/>
</dbReference>
<dbReference type="Pfam" id="PF13378">
    <property type="entry name" value="MR_MLE_C"/>
    <property type="match status" value="1"/>
</dbReference>
<dbReference type="GO" id="GO:0000287">
    <property type="term" value="F:magnesium ion binding"/>
    <property type="evidence" value="ECO:0007669"/>
    <property type="project" value="TreeGrafter"/>
</dbReference>
<dbReference type="PANTHER" id="PTHR13794">
    <property type="entry name" value="ENOLASE SUPERFAMILY, MANDELATE RACEMASE"/>
    <property type="match status" value="1"/>
</dbReference>
<dbReference type="PANTHER" id="PTHR13794:SF58">
    <property type="entry name" value="MITOCHONDRIAL ENOLASE SUPERFAMILY MEMBER 1"/>
    <property type="match status" value="1"/>
</dbReference>
<comment type="caution">
    <text evidence="5">The sequence shown here is derived from an EMBL/GenBank/DDBJ whole genome shotgun (WGS) entry which is preliminary data.</text>
</comment>
<name>X0RQZ6_9ZZZZ</name>
<dbReference type="InterPro" id="IPR046945">
    <property type="entry name" value="RHMD-like"/>
</dbReference>
<sequence>WQYRHLIAGGAVDIVQPDVVTVGGFTEGLKVAHMAQAYDLPIATHGWPRINMHLVAGVPNGWRVEFHAVPVKLGEAIFIDPPKPEGGFVTLSEKPGLGLEVNEAALKEYEES</sequence>
<protein>
    <recommendedName>
        <fullName evidence="4">Enolase C-terminal domain-containing protein</fullName>
    </recommendedName>
</protein>
<reference evidence="5" key="1">
    <citation type="journal article" date="2014" name="Front. Microbiol.">
        <title>High frequency of phylogenetically diverse reductive dehalogenase-homologous genes in deep subseafloor sedimentary metagenomes.</title>
        <authorList>
            <person name="Kawai M."/>
            <person name="Futagami T."/>
            <person name="Toyoda A."/>
            <person name="Takaki Y."/>
            <person name="Nishi S."/>
            <person name="Hori S."/>
            <person name="Arai W."/>
            <person name="Tsubouchi T."/>
            <person name="Morono Y."/>
            <person name="Uchiyama I."/>
            <person name="Ito T."/>
            <person name="Fujiyama A."/>
            <person name="Inagaki F."/>
            <person name="Takami H."/>
        </authorList>
    </citation>
    <scope>NUCLEOTIDE SEQUENCE</scope>
    <source>
        <strain evidence="5">Expedition CK06-06</strain>
    </source>
</reference>